<feature type="transmembrane region" description="Helical" evidence="2">
    <location>
        <begin position="330"/>
        <end position="351"/>
    </location>
</feature>
<evidence type="ECO:0000313" key="4">
    <source>
        <dbReference type="EMBL" id="EHP88522.1"/>
    </source>
</evidence>
<dbReference type="AlphaFoldDB" id="H1KX91"/>
<feature type="transmembrane region" description="Helical" evidence="2">
    <location>
        <begin position="371"/>
        <end position="391"/>
    </location>
</feature>
<feature type="transmembrane region" description="Helical" evidence="2">
    <location>
        <begin position="197"/>
        <end position="215"/>
    </location>
</feature>
<feature type="transmembrane region" description="Helical" evidence="2">
    <location>
        <begin position="130"/>
        <end position="149"/>
    </location>
</feature>
<dbReference type="GO" id="GO:0016798">
    <property type="term" value="F:hydrolase activity, acting on glycosyl bonds"/>
    <property type="evidence" value="ECO:0007669"/>
    <property type="project" value="InterPro"/>
</dbReference>
<feature type="transmembrane region" description="Helical" evidence="2">
    <location>
        <begin position="304"/>
        <end position="323"/>
    </location>
</feature>
<feature type="transmembrane region" description="Helical" evidence="2">
    <location>
        <begin position="78"/>
        <end position="96"/>
    </location>
</feature>
<feature type="transmembrane region" description="Helical" evidence="2">
    <location>
        <begin position="1193"/>
        <end position="1214"/>
    </location>
</feature>
<dbReference type="STRING" id="647171.MetfoDRAFT_0414"/>
<feature type="transmembrane region" description="Helical" evidence="2">
    <location>
        <begin position="52"/>
        <end position="71"/>
    </location>
</feature>
<feature type="transmembrane region" description="Helical" evidence="2">
    <location>
        <begin position="227"/>
        <end position="245"/>
    </location>
</feature>
<feature type="transmembrane region" description="Helical" evidence="2">
    <location>
        <begin position="7"/>
        <end position="25"/>
    </location>
</feature>
<keyword evidence="1" id="KW-0378">Hydrolase</keyword>
<evidence type="ECO:0000256" key="1">
    <source>
        <dbReference type="ARBA" id="ARBA00022801"/>
    </source>
</evidence>
<dbReference type="Pfam" id="PF02018">
    <property type="entry name" value="CBM_4_9"/>
    <property type="match status" value="1"/>
</dbReference>
<sequence>MNKWSNIIFYLVIFIFIIFFNYKLLPGITENGALLVIPENAPLYLDNYLKSTIGPGFYSWNMFLSTPMWGLEFLSFRFFFWIIGILLNLNVTQIVILERLLFQFFSFLGVFILLRYYLTEIMKNKNIKIVYLSSFIAGLFYSMNPSFWVGDSFWIGIQFSFTTLPWIIWSFSKVVLNKNWKYLIICALLMATNTDEHFLWAGFPIILLLYAWFIFLVKILKEKKIDIYTILSPFLIILIFILLNIHKLIIKPNNFSSYTYALTKEGLDICWMQATILNMLRAMSHMSLPNQYFIKSFLFNFLNSLMPITLIIPGMAFLSLIYYKKKRNWIILFYSILLILSILPFFVGSPFKWIHYWIFFNLPIGPAFRTWRISDAYIALSLSVLTAFSLYHILEKLYKKRKYIISIVISTILFVFCVYSWPLLTGDVNGLLSLVKVPNEYFETYSFLSNQLENFRVIYIPEFTYSYGRETNLKPFWSSKCGMIQEFLTFSSPKPTFWPNLHWSQYYEFTLSPYYHSLLTTGDTNTLSHFLGWVNIKYVVVHNDIPTIEKKITKCIQSLNNSTNFKLTFHDNFIYVFENKLAKGEIYAPSKLILVDGGYRAVKKFYNSILNDLDTYGFIFIDQKTSPELIKGTQIILTDKSKDQLMNDLAFVEILQKFSNYVIYPYNYVIEHKPKSKWSRVSFLDAENQIWHPYVNWKNYAWDFDYMKGAVLTINSNDKFTIPIKVENTNNYILLVRCLVSNNGGEIKVDVGNSSFKVETLGDYNGFLWKKINLGKLNRGEYNIAFKNVKGLNAINLLVLIPEDEYYKTKKEIEKLLQNKTIIIYIFEGEYDLYRHNAKIEKLPDASNGQVINFIKDGKAWQELEIIKAGTYRLALKGKEKFKINIGNKSFILNLNSTNFTYSPIFNLSKGNYVLEITPVLTNNNNLVKNPSFEIGAIKFWNWKTKKFNVELDNTTSYKGYYSLRVSTTTTTKSWSWIRSEPIDVKPNKKYLIITHMKIYNANASHIPIEGYVENKKQWKQLVQIPCGAVGTGTYDWREFSYILKIPENVTKIRVVLNAGWGFNKSKGEAVTWFDDIEIIPLDKAPKLDVIWLYSTKNNETIDQLFQVKEKPAEIINYTKINPTLWEVQVNATKPFMLSFAESYNPLWEARIYKDGKLIQKVSPVPLYGVINGFYINETGDLKIIIRYKPQDWFEIGLAISGITFLLCVTYLIYDWRREKGDKWVINLNKKLNNLLSKIKLT</sequence>
<feature type="domain" description="CBM-cenC" evidence="3">
    <location>
        <begin position="925"/>
        <end position="1060"/>
    </location>
</feature>
<dbReference type="InterPro" id="IPR003305">
    <property type="entry name" value="CenC_carb-bd"/>
</dbReference>
<dbReference type="RefSeq" id="WP_007043860.1">
    <property type="nucleotide sequence ID" value="NZ_JBLRMD010000002.1"/>
</dbReference>
<feature type="transmembrane region" description="Helical" evidence="2">
    <location>
        <begin position="102"/>
        <end position="118"/>
    </location>
</feature>
<accession>H1KX91</accession>
<keyword evidence="2" id="KW-0812">Transmembrane</keyword>
<dbReference type="Gene3D" id="2.60.120.260">
    <property type="entry name" value="Galactose-binding domain-like"/>
    <property type="match status" value="1"/>
</dbReference>
<organism evidence="4 5">
    <name type="scientific">Methanotorris formicicus Mc-S-70</name>
    <dbReference type="NCBI Taxonomy" id="647171"/>
    <lineage>
        <taxon>Archaea</taxon>
        <taxon>Methanobacteriati</taxon>
        <taxon>Methanobacteriota</taxon>
        <taxon>Methanomada group</taxon>
        <taxon>Methanococci</taxon>
        <taxon>Methanococcales</taxon>
        <taxon>Methanocaldococcaceae</taxon>
        <taxon>Methanotorris</taxon>
    </lineage>
</organism>
<dbReference type="EMBL" id="AGJL01000007">
    <property type="protein sequence ID" value="EHP88522.1"/>
    <property type="molecule type" value="Genomic_DNA"/>
</dbReference>
<comment type="caution">
    <text evidence="4">The sequence shown here is derived from an EMBL/GenBank/DDBJ whole genome shotgun (WGS) entry which is preliminary data.</text>
</comment>
<evidence type="ECO:0000313" key="5">
    <source>
        <dbReference type="Proteomes" id="UP000003706"/>
    </source>
</evidence>
<evidence type="ECO:0000259" key="3">
    <source>
        <dbReference type="Pfam" id="PF02018"/>
    </source>
</evidence>
<keyword evidence="2" id="KW-1133">Transmembrane helix</keyword>
<proteinExistence type="predicted"/>
<evidence type="ECO:0000256" key="2">
    <source>
        <dbReference type="SAM" id="Phobius"/>
    </source>
</evidence>
<protein>
    <recommendedName>
        <fullName evidence="3">CBM-cenC domain-containing protein</fullName>
    </recommendedName>
</protein>
<reference evidence="4 5" key="1">
    <citation type="submission" date="2011-09" db="EMBL/GenBank/DDBJ databases">
        <title>The draft genome of Methanotorris formicicus Mc-S-70.</title>
        <authorList>
            <consortium name="US DOE Joint Genome Institute (JGI-PGF)"/>
            <person name="Lucas S."/>
            <person name="Han J."/>
            <person name="Lapidus A."/>
            <person name="Cheng J.-F."/>
            <person name="Goodwin L."/>
            <person name="Pitluck S."/>
            <person name="Peters L."/>
            <person name="Land M.L."/>
            <person name="Hauser L."/>
            <person name="Sieprawska-Lupa M."/>
            <person name="Takai K."/>
            <person name="Miyazaki J."/>
            <person name="Whitman W."/>
            <person name="Woyke T.J."/>
        </authorList>
    </citation>
    <scope>NUCLEOTIDE SEQUENCE [LARGE SCALE GENOMIC DNA]</scope>
    <source>
        <strain evidence="4 5">Mc-S-70</strain>
    </source>
</reference>
<dbReference type="Proteomes" id="UP000003706">
    <property type="component" value="Unassembled WGS sequence"/>
</dbReference>
<name>H1KX91_9EURY</name>
<dbReference type="PATRIC" id="fig|647171.4.peg.410"/>
<gene>
    <name evidence="4" type="ORF">MetfoDRAFT_0414</name>
</gene>
<keyword evidence="5" id="KW-1185">Reference proteome</keyword>
<keyword evidence="2" id="KW-0472">Membrane</keyword>
<feature type="transmembrane region" description="Helical" evidence="2">
    <location>
        <begin position="403"/>
        <end position="424"/>
    </location>
</feature>